<dbReference type="PROSITE" id="PS50883">
    <property type="entry name" value="EAL"/>
    <property type="match status" value="1"/>
</dbReference>
<dbReference type="InterPro" id="IPR035919">
    <property type="entry name" value="EAL_sf"/>
</dbReference>
<feature type="domain" description="GGDEF" evidence="4">
    <location>
        <begin position="442"/>
        <end position="575"/>
    </location>
</feature>
<dbReference type="Gene3D" id="3.30.70.270">
    <property type="match status" value="1"/>
</dbReference>
<dbReference type="RefSeq" id="WP_063378608.1">
    <property type="nucleotide sequence ID" value="NZ_AUXT01000197.1"/>
</dbReference>
<dbReference type="CDD" id="cd00130">
    <property type="entry name" value="PAS"/>
    <property type="match status" value="1"/>
</dbReference>
<dbReference type="SMART" id="SM00267">
    <property type="entry name" value="GGDEF"/>
    <property type="match status" value="1"/>
</dbReference>
<sequence>MKLSFSTFYNLPSSEARYELALNLIYEKFQPAHCLIGKFIDSDTRVKTVAYAVDGVKSNYIIYDLEGTPCKDAKDSLSVCSISCNLQQMYAEDEILKIFDIDGYLGVTLRALDHTPIGIMVCLFDEQIEISSDDKHWFRELSLLVGAELNHNLELAAQEILVKQLAKGERIARLSSWSWNISRNTHIFSQEMRALISYPSEELFFEQFCDCLIEKDQKALRVIMQKLRTGQVDQVDINVSHQERNQFKGLFRVIGHVERSEEQEDERVFSATIQDITYIYSLNRQLELTNVVFEHATEAIMITDHLNRVVMVNRAFERLTGYSDSELLGRNPSVLSSGKHDAEFYAKMWATLSSQNTWKGEIYNRRKNGQIFPEELTLNIVRDDDGEVINYVAIFRDITEWKRNEAQLTFYANHEPLTALLNRRCFMDIVEEKISASRSRSHPCSLLFIGLDHFKEVNDIYSPEIGDKVLISVAKRLKNGLRKLDTISRYGGDEFAILLDNTNVESALHIANKLSDKLKQPYVFNELTIELSASTGIAQLDYRQRVTAAKFIRNAAHALESAKKNNRGNVSLHNQEIQNAHLNKIALRDKLRAAIKQKLLKVYYQPIVDQNSGRIVKFEALVRWFDDQQGMISPGAFIPIAEEFGFIHQIGQFVLERACHDLRHMHDLGYTDVSVSVNRSVNEFKVSNNQFDLISTAIEQAGIPYQSVTVEVTESMATNRYTWALLKTLRDKGVEIALDDFCTGYSSLSHIIDNQVDYLKIDKSFVDSLMQDKSKQIMISCLVNMAVQLGIKVIAEGVESQVQLKMLAELGCDHIQGYYYSPARPLNVCINLLEEFNAQEQEKRVSFAAVKQTHV</sequence>
<dbReference type="InterPro" id="IPR035965">
    <property type="entry name" value="PAS-like_dom_sf"/>
</dbReference>
<dbReference type="InterPro" id="IPR029787">
    <property type="entry name" value="Nucleotide_cyclase"/>
</dbReference>
<dbReference type="SMART" id="SM00052">
    <property type="entry name" value="EAL"/>
    <property type="match status" value="1"/>
</dbReference>
<dbReference type="InterPro" id="IPR000700">
    <property type="entry name" value="PAS-assoc_C"/>
</dbReference>
<feature type="domain" description="PAS" evidence="1">
    <location>
        <begin position="285"/>
        <end position="331"/>
    </location>
</feature>
<feature type="domain" description="PAC" evidence="2">
    <location>
        <begin position="356"/>
        <end position="410"/>
    </location>
</feature>
<accession>A0A162A4T4</accession>
<dbReference type="EMBL" id="AUXT01000197">
    <property type="protein sequence ID" value="KZN44193.1"/>
    <property type="molecule type" value="Genomic_DNA"/>
</dbReference>
<dbReference type="Pfam" id="PF00990">
    <property type="entry name" value="GGDEF"/>
    <property type="match status" value="1"/>
</dbReference>
<evidence type="ECO:0000259" key="3">
    <source>
        <dbReference type="PROSITE" id="PS50883"/>
    </source>
</evidence>
<dbReference type="SMART" id="SM00091">
    <property type="entry name" value="PAS"/>
    <property type="match status" value="1"/>
</dbReference>
<evidence type="ECO:0000259" key="2">
    <source>
        <dbReference type="PROSITE" id="PS50113"/>
    </source>
</evidence>
<dbReference type="InterPro" id="IPR001610">
    <property type="entry name" value="PAC"/>
</dbReference>
<dbReference type="InterPro" id="IPR052155">
    <property type="entry name" value="Biofilm_reg_signaling"/>
</dbReference>
<dbReference type="InterPro" id="IPR001633">
    <property type="entry name" value="EAL_dom"/>
</dbReference>
<dbReference type="AlphaFoldDB" id="A0A162A4T4"/>
<gene>
    <name evidence="5" type="ORF">N482_17505</name>
</gene>
<organism evidence="5 6">
    <name type="scientific">Pseudoalteromonas luteoviolacea NCIMB 1942</name>
    <dbReference type="NCBI Taxonomy" id="1365253"/>
    <lineage>
        <taxon>Bacteria</taxon>
        <taxon>Pseudomonadati</taxon>
        <taxon>Pseudomonadota</taxon>
        <taxon>Gammaproteobacteria</taxon>
        <taxon>Alteromonadales</taxon>
        <taxon>Pseudoalteromonadaceae</taxon>
        <taxon>Pseudoalteromonas</taxon>
    </lineage>
</organism>
<dbReference type="CDD" id="cd01949">
    <property type="entry name" value="GGDEF"/>
    <property type="match status" value="1"/>
</dbReference>
<evidence type="ECO:0000313" key="5">
    <source>
        <dbReference type="EMBL" id="KZN44193.1"/>
    </source>
</evidence>
<dbReference type="SMART" id="SM00086">
    <property type="entry name" value="PAC"/>
    <property type="match status" value="1"/>
</dbReference>
<dbReference type="PANTHER" id="PTHR44757:SF2">
    <property type="entry name" value="BIOFILM ARCHITECTURE MAINTENANCE PROTEIN MBAA"/>
    <property type="match status" value="1"/>
</dbReference>
<dbReference type="SUPFAM" id="SSF141868">
    <property type="entry name" value="EAL domain-like"/>
    <property type="match status" value="1"/>
</dbReference>
<evidence type="ECO:0000313" key="6">
    <source>
        <dbReference type="Proteomes" id="UP000076587"/>
    </source>
</evidence>
<protein>
    <submittedName>
        <fullName evidence="5">Diguanylate cyclase</fullName>
    </submittedName>
</protein>
<dbReference type="InterPro" id="IPR043128">
    <property type="entry name" value="Rev_trsase/Diguanyl_cyclase"/>
</dbReference>
<dbReference type="SUPFAM" id="SSF55785">
    <property type="entry name" value="PYP-like sensor domain (PAS domain)"/>
    <property type="match status" value="1"/>
</dbReference>
<dbReference type="NCBIfam" id="TIGR00254">
    <property type="entry name" value="GGDEF"/>
    <property type="match status" value="1"/>
</dbReference>
<evidence type="ECO:0000259" key="4">
    <source>
        <dbReference type="PROSITE" id="PS50887"/>
    </source>
</evidence>
<dbReference type="Proteomes" id="UP000076587">
    <property type="component" value="Unassembled WGS sequence"/>
</dbReference>
<dbReference type="CDD" id="cd01948">
    <property type="entry name" value="EAL"/>
    <property type="match status" value="1"/>
</dbReference>
<dbReference type="SUPFAM" id="SSF55073">
    <property type="entry name" value="Nucleotide cyclase"/>
    <property type="match status" value="1"/>
</dbReference>
<dbReference type="OrthoDB" id="1316910at2"/>
<dbReference type="Gene3D" id="3.30.450.20">
    <property type="entry name" value="PAS domain"/>
    <property type="match status" value="1"/>
</dbReference>
<dbReference type="InterPro" id="IPR000160">
    <property type="entry name" value="GGDEF_dom"/>
</dbReference>
<dbReference type="PROSITE" id="PS50887">
    <property type="entry name" value="GGDEF"/>
    <property type="match status" value="1"/>
</dbReference>
<feature type="domain" description="EAL" evidence="3">
    <location>
        <begin position="584"/>
        <end position="837"/>
    </location>
</feature>
<dbReference type="PATRIC" id="fig|1365253.3.peg.4249"/>
<reference evidence="5 6" key="1">
    <citation type="submission" date="2013-07" db="EMBL/GenBank/DDBJ databases">
        <title>Comparative Genomic and Metabolomic Analysis of Twelve Strains of Pseudoalteromonas luteoviolacea.</title>
        <authorList>
            <person name="Vynne N.G."/>
            <person name="Mansson M."/>
            <person name="Gram L."/>
        </authorList>
    </citation>
    <scope>NUCLEOTIDE SEQUENCE [LARGE SCALE GENOMIC DNA]</scope>
    <source>
        <strain evidence="5 6">NCIMB 1942</strain>
    </source>
</reference>
<proteinExistence type="predicted"/>
<dbReference type="Pfam" id="PF13426">
    <property type="entry name" value="PAS_9"/>
    <property type="match status" value="1"/>
</dbReference>
<dbReference type="PANTHER" id="PTHR44757">
    <property type="entry name" value="DIGUANYLATE CYCLASE DGCP"/>
    <property type="match status" value="1"/>
</dbReference>
<dbReference type="Pfam" id="PF00563">
    <property type="entry name" value="EAL"/>
    <property type="match status" value="1"/>
</dbReference>
<dbReference type="PROSITE" id="PS50113">
    <property type="entry name" value="PAC"/>
    <property type="match status" value="1"/>
</dbReference>
<dbReference type="InterPro" id="IPR000014">
    <property type="entry name" value="PAS"/>
</dbReference>
<name>A0A162A4T4_9GAMM</name>
<evidence type="ECO:0000259" key="1">
    <source>
        <dbReference type="PROSITE" id="PS50112"/>
    </source>
</evidence>
<comment type="caution">
    <text evidence="5">The sequence shown here is derived from an EMBL/GenBank/DDBJ whole genome shotgun (WGS) entry which is preliminary data.</text>
</comment>
<dbReference type="PROSITE" id="PS50112">
    <property type="entry name" value="PAS"/>
    <property type="match status" value="1"/>
</dbReference>
<dbReference type="Gene3D" id="3.20.20.450">
    <property type="entry name" value="EAL domain"/>
    <property type="match status" value="1"/>
</dbReference>
<dbReference type="NCBIfam" id="TIGR00229">
    <property type="entry name" value="sensory_box"/>
    <property type="match status" value="1"/>
</dbReference>